<dbReference type="PANTHER" id="PTHR12022:SF0">
    <property type="entry name" value="CYTOCHROME B-C1 COMPLEX SUBUNIT 7"/>
    <property type="match status" value="1"/>
</dbReference>
<dbReference type="Gene3D" id="1.10.1090.10">
    <property type="entry name" value="Cytochrome b-c1 complex subunit 7"/>
    <property type="match status" value="1"/>
</dbReference>
<gene>
    <name evidence="10" type="ORF">HK097_006919</name>
</gene>
<dbReference type="AlphaFoldDB" id="A0AAD5SCC4"/>
<dbReference type="EMBL" id="JADGJD010000329">
    <property type="protein sequence ID" value="KAJ3052072.1"/>
    <property type="molecule type" value="Genomic_DNA"/>
</dbReference>
<reference evidence="10" key="1">
    <citation type="submission" date="2020-05" db="EMBL/GenBank/DDBJ databases">
        <title>Phylogenomic resolution of chytrid fungi.</title>
        <authorList>
            <person name="Stajich J.E."/>
            <person name="Amses K."/>
            <person name="Simmons R."/>
            <person name="Seto K."/>
            <person name="Myers J."/>
            <person name="Bonds A."/>
            <person name="Quandt C.A."/>
            <person name="Barry K."/>
            <person name="Liu P."/>
            <person name="Grigoriev I."/>
            <person name="Longcore J.E."/>
            <person name="James T.Y."/>
        </authorList>
    </citation>
    <scope>NUCLEOTIDE SEQUENCE</scope>
    <source>
        <strain evidence="10">JEL0318</strain>
    </source>
</reference>
<keyword evidence="8" id="KW-0472">Membrane</keyword>
<dbReference type="InterPro" id="IPR036544">
    <property type="entry name" value="QCR7_sf"/>
</dbReference>
<keyword evidence="11" id="KW-1185">Reference proteome</keyword>
<dbReference type="GO" id="GO:0005743">
    <property type="term" value="C:mitochondrial inner membrane"/>
    <property type="evidence" value="ECO:0007669"/>
    <property type="project" value="UniProtKB-SubCell"/>
</dbReference>
<evidence type="ECO:0000256" key="1">
    <source>
        <dbReference type="ARBA" id="ARBA00004443"/>
    </source>
</evidence>
<dbReference type="GO" id="GO:0006122">
    <property type="term" value="P:mitochondrial electron transport, ubiquinol to cytochrome c"/>
    <property type="evidence" value="ECO:0007669"/>
    <property type="project" value="InterPro"/>
</dbReference>
<evidence type="ECO:0000256" key="3">
    <source>
        <dbReference type="ARBA" id="ARBA00022448"/>
    </source>
</evidence>
<dbReference type="SUPFAM" id="SSF81524">
    <property type="entry name" value="14 kDa protein of cytochrome bc1 complex (Ubiquinol-cytochrome c reductase)"/>
    <property type="match status" value="1"/>
</dbReference>
<evidence type="ECO:0000313" key="11">
    <source>
        <dbReference type="Proteomes" id="UP001212841"/>
    </source>
</evidence>
<evidence type="ECO:0000256" key="6">
    <source>
        <dbReference type="ARBA" id="ARBA00022982"/>
    </source>
</evidence>
<evidence type="ECO:0000256" key="5">
    <source>
        <dbReference type="ARBA" id="ARBA00022792"/>
    </source>
</evidence>
<keyword evidence="4" id="KW-0679">Respiratory chain</keyword>
<name>A0AAD5SCC4_9FUNG</name>
<protein>
    <recommendedName>
        <fullName evidence="9">Complex III subunit 7</fullName>
    </recommendedName>
</protein>
<organism evidence="10 11">
    <name type="scientific">Rhizophlyctis rosea</name>
    <dbReference type="NCBI Taxonomy" id="64517"/>
    <lineage>
        <taxon>Eukaryota</taxon>
        <taxon>Fungi</taxon>
        <taxon>Fungi incertae sedis</taxon>
        <taxon>Chytridiomycota</taxon>
        <taxon>Chytridiomycota incertae sedis</taxon>
        <taxon>Chytridiomycetes</taxon>
        <taxon>Rhizophlyctidales</taxon>
        <taxon>Rhizophlyctidaceae</taxon>
        <taxon>Rhizophlyctis</taxon>
    </lineage>
</organism>
<keyword evidence="7" id="KW-0496">Mitochondrion</keyword>
<evidence type="ECO:0000313" key="10">
    <source>
        <dbReference type="EMBL" id="KAJ3052072.1"/>
    </source>
</evidence>
<keyword evidence="6" id="KW-0249">Electron transport</keyword>
<evidence type="ECO:0000256" key="8">
    <source>
        <dbReference type="ARBA" id="ARBA00023136"/>
    </source>
</evidence>
<comment type="subcellular location">
    <subcellularLocation>
        <location evidence="1">Mitochondrion inner membrane</location>
        <topology evidence="1">Peripheral membrane protein</topology>
        <orientation evidence="1">Matrix side</orientation>
    </subcellularLocation>
</comment>
<evidence type="ECO:0000256" key="4">
    <source>
        <dbReference type="ARBA" id="ARBA00022660"/>
    </source>
</evidence>
<dbReference type="PANTHER" id="PTHR12022">
    <property type="entry name" value="UBIQUINOL-CYTOCHROME C REDUCTASE COMPLEX 14 KD PROTEIN"/>
    <property type="match status" value="1"/>
</dbReference>
<keyword evidence="5" id="KW-0999">Mitochondrion inner membrane</keyword>
<dbReference type="GO" id="GO:0045275">
    <property type="term" value="C:respiratory chain complex III"/>
    <property type="evidence" value="ECO:0007669"/>
    <property type="project" value="InterPro"/>
</dbReference>
<dbReference type="InterPro" id="IPR003197">
    <property type="entry name" value="QCR7"/>
</dbReference>
<dbReference type="Pfam" id="PF02271">
    <property type="entry name" value="UCR_14kD"/>
    <property type="match status" value="1"/>
</dbReference>
<proteinExistence type="inferred from homology"/>
<comment type="similarity">
    <text evidence="2">Belongs to the UQCRB/QCR7 family.</text>
</comment>
<dbReference type="Proteomes" id="UP001212841">
    <property type="component" value="Unassembled WGS sequence"/>
</dbReference>
<accession>A0AAD5SCC4</accession>
<comment type="caution">
    <text evidence="10">The sequence shown here is derived from an EMBL/GenBank/DDBJ whole genome shotgun (WGS) entry which is preliminary data.</text>
</comment>
<sequence>MTVFRSLSNAVKSNQQFQRLQNAYKDAMGYRRVGLFRDDLIIEEDTVKEALRRLTPQQYQDRTFRFRRALNLSTQQSELPKELWTKPEEGTGDLWICGMSFSDRGKDDWKCKPEMVECDASRGDTIDLARATPPYVLNSRMDGEEVGVEWAPWIAWGCPGGLARATRHLAIVGFTDLGMLGFGLRSRKDVGFGKSKRVSSLTLAIGTDSLFRNANLDLSPQDIPYLTPIINQVHSEVYSAQEFEFLNTVPAELAKRNRA</sequence>
<keyword evidence="3" id="KW-0813">Transport</keyword>
<evidence type="ECO:0000256" key="2">
    <source>
        <dbReference type="ARBA" id="ARBA00008554"/>
    </source>
</evidence>
<evidence type="ECO:0000256" key="9">
    <source>
        <dbReference type="ARBA" id="ARBA00031684"/>
    </source>
</evidence>
<evidence type="ECO:0000256" key="7">
    <source>
        <dbReference type="ARBA" id="ARBA00023128"/>
    </source>
</evidence>